<dbReference type="InterPro" id="IPR036770">
    <property type="entry name" value="Ankyrin_rpt-contain_sf"/>
</dbReference>
<protein>
    <submittedName>
        <fullName evidence="5">Uncharacterized protein</fullName>
    </submittedName>
</protein>
<organism evidence="5 6">
    <name type="scientific">Hirsutella minnesotensis 3608</name>
    <dbReference type="NCBI Taxonomy" id="1043627"/>
    <lineage>
        <taxon>Eukaryota</taxon>
        <taxon>Fungi</taxon>
        <taxon>Dikarya</taxon>
        <taxon>Ascomycota</taxon>
        <taxon>Pezizomycotina</taxon>
        <taxon>Sordariomycetes</taxon>
        <taxon>Hypocreomycetidae</taxon>
        <taxon>Hypocreales</taxon>
        <taxon>Ophiocordycipitaceae</taxon>
        <taxon>Hirsutella</taxon>
    </lineage>
</organism>
<dbReference type="PROSITE" id="PS50297">
    <property type="entry name" value="ANK_REP_REGION"/>
    <property type="match status" value="2"/>
</dbReference>
<dbReference type="Pfam" id="PF12796">
    <property type="entry name" value="Ank_2"/>
    <property type="match status" value="1"/>
</dbReference>
<dbReference type="OrthoDB" id="4927284at2759"/>
<dbReference type="SUPFAM" id="SSF48403">
    <property type="entry name" value="Ankyrin repeat"/>
    <property type="match status" value="1"/>
</dbReference>
<evidence type="ECO:0000259" key="4">
    <source>
        <dbReference type="Pfam" id="PF24883"/>
    </source>
</evidence>
<gene>
    <name evidence="5" type="ORF">HIM_09518</name>
</gene>
<dbReference type="PANTHER" id="PTHR10039:SF5">
    <property type="entry name" value="NACHT DOMAIN-CONTAINING PROTEIN"/>
    <property type="match status" value="1"/>
</dbReference>
<dbReference type="PANTHER" id="PTHR10039">
    <property type="entry name" value="AMELOGENIN"/>
    <property type="match status" value="1"/>
</dbReference>
<feature type="repeat" description="ANK" evidence="2">
    <location>
        <begin position="654"/>
        <end position="686"/>
    </location>
</feature>
<feature type="domain" description="GPI inositol-deacylase winged helix" evidence="3">
    <location>
        <begin position="314"/>
        <end position="400"/>
    </location>
</feature>
<evidence type="ECO:0000313" key="6">
    <source>
        <dbReference type="Proteomes" id="UP000054481"/>
    </source>
</evidence>
<dbReference type="SUPFAM" id="SSF52540">
    <property type="entry name" value="P-loop containing nucleoside triphosphate hydrolases"/>
    <property type="match status" value="1"/>
</dbReference>
<dbReference type="Gene3D" id="1.25.40.20">
    <property type="entry name" value="Ankyrin repeat-containing domain"/>
    <property type="match status" value="1"/>
</dbReference>
<dbReference type="PROSITE" id="PS50088">
    <property type="entry name" value="ANK_REPEAT"/>
    <property type="match status" value="2"/>
</dbReference>
<evidence type="ECO:0000313" key="5">
    <source>
        <dbReference type="EMBL" id="KJZ71099.1"/>
    </source>
</evidence>
<proteinExistence type="predicted"/>
<evidence type="ECO:0000256" key="2">
    <source>
        <dbReference type="PROSITE-ProRule" id="PRU00023"/>
    </source>
</evidence>
<dbReference type="Pfam" id="PF22939">
    <property type="entry name" value="WHD_GPIID"/>
    <property type="match status" value="1"/>
</dbReference>
<reference evidence="5 6" key="1">
    <citation type="journal article" date="2014" name="Genome Biol. Evol.">
        <title>Comparative genomics and transcriptomics analyses reveal divergent lifestyle features of nematode endoparasitic fungus Hirsutella minnesotensis.</title>
        <authorList>
            <person name="Lai Y."/>
            <person name="Liu K."/>
            <person name="Zhang X."/>
            <person name="Zhang X."/>
            <person name="Li K."/>
            <person name="Wang N."/>
            <person name="Shu C."/>
            <person name="Wu Y."/>
            <person name="Wang C."/>
            <person name="Bushley K.E."/>
            <person name="Xiang M."/>
            <person name="Liu X."/>
        </authorList>
    </citation>
    <scope>NUCLEOTIDE SEQUENCE [LARGE SCALE GENOMIC DNA]</scope>
    <source>
        <strain evidence="5 6">3608</strain>
    </source>
</reference>
<evidence type="ECO:0000256" key="1">
    <source>
        <dbReference type="ARBA" id="ARBA00022737"/>
    </source>
</evidence>
<feature type="domain" description="Nephrocystin 3-like N-terminal" evidence="4">
    <location>
        <begin position="64"/>
        <end position="203"/>
    </location>
</feature>
<dbReference type="Proteomes" id="UP000054481">
    <property type="component" value="Unassembled WGS sequence"/>
</dbReference>
<sequence>MSLSSYTLENIAALDPLGLALDRHLCTPPSPQLGIRVGIAGKVTTALVVAVGAVARARKREKGLLALTVVKPHIEDRDLVLKFFFHARGAELQRIPLGLFRSLLHQVLNEVPDALQDLVARYRQRCDDVGEKGGKLQWELHELQHFFELSLRKVLKSRHIWLFVDALDECGAKSAVDLIQVFESLLQRLEATGGLFRICFTCRHYPIPDLNLDLDYRFEICLELENEKDISTYVRAQLAKFNVRLSSKISDLITTRASGVFLWAHLVVKRVLELEQRKAPFKEMEEAVYAIPGDLDKLYMNLVRGMDDRPASLTLIQWICFATRPLSLNELRCALAVDIDFPHKSLQDYQIEADYEPDDMMERIKTLSCGLAEAIPSSNTHVVQFIHQSVKDFFVEKGLSALGESNKWIVQSIHQSVKDVFVGRGLDGSPSIRISTALIGLVAAFLYLSYSARGSQSFLSGHALPFPIVLAILASRLHGVSVKNAKTNFTVEIAHYRLSRACIRYLAMEKIAHSTTSNAQRLEAAFPLLRYATTSWIAHVKQSETKISQENLLDDFEWPSEHVVETWVLIYRKLERYSSDCPPERISLLHIVSRYQLMGLLRIILRRAHQSATDINPKNRQRRTPLLYAAERGHEAVVQELLLKKADVNVRDISGATALHWAATRGHEEVISLLLKNAANIEATDQAEGTPLAWAIESGQDRSVRMLLEKSARVNCWYKLVSHLKCEDGKYSTCAEPAELDG</sequence>
<keyword evidence="2" id="KW-0040">ANK repeat</keyword>
<dbReference type="InterPro" id="IPR002110">
    <property type="entry name" value="Ankyrin_rpt"/>
</dbReference>
<keyword evidence="1" id="KW-0677">Repeat</keyword>
<dbReference type="SMART" id="SM00248">
    <property type="entry name" value="ANK"/>
    <property type="match status" value="3"/>
</dbReference>
<dbReference type="EMBL" id="KQ030588">
    <property type="protein sequence ID" value="KJZ71099.1"/>
    <property type="molecule type" value="Genomic_DNA"/>
</dbReference>
<evidence type="ECO:0000259" key="3">
    <source>
        <dbReference type="Pfam" id="PF22939"/>
    </source>
</evidence>
<dbReference type="InterPro" id="IPR027417">
    <property type="entry name" value="P-loop_NTPase"/>
</dbReference>
<dbReference type="InterPro" id="IPR056884">
    <property type="entry name" value="NPHP3-like_N"/>
</dbReference>
<feature type="repeat" description="ANK" evidence="2">
    <location>
        <begin position="621"/>
        <end position="653"/>
    </location>
</feature>
<dbReference type="AlphaFoldDB" id="A0A0F8A327"/>
<accession>A0A0F8A327</accession>
<keyword evidence="6" id="KW-1185">Reference proteome</keyword>
<name>A0A0F8A327_9HYPO</name>
<dbReference type="Pfam" id="PF24883">
    <property type="entry name" value="NPHP3_N"/>
    <property type="match status" value="1"/>
</dbReference>
<dbReference type="InterPro" id="IPR054471">
    <property type="entry name" value="GPIID_WHD"/>
</dbReference>